<proteinExistence type="predicted"/>
<reference evidence="1 2" key="1">
    <citation type="submission" date="2016-01" db="EMBL/GenBank/DDBJ databases">
        <title>Highly variable Streptococcus oralis are common among viridans streptococci isolated from primates.</title>
        <authorList>
            <person name="Denapaite D."/>
            <person name="Rieger M."/>
            <person name="Koendgen S."/>
            <person name="Brueckner R."/>
            <person name="Ochigava I."/>
            <person name="Kappeler P."/>
            <person name="Maetz-Rensing K."/>
            <person name="Leendertz F."/>
            <person name="Hakenbeck R."/>
        </authorList>
    </citation>
    <scope>NUCLEOTIDE SEQUENCE [LARGE SCALE GENOMIC DNA]</scope>
    <source>
        <strain evidence="1 2">DD16</strain>
    </source>
</reference>
<dbReference type="AlphaFoldDB" id="A0A139PGJ8"/>
<accession>A0A139PGJ8</accession>
<sequence length="47" mass="5599">MVDRTAALSPYLYPNSENKKQLILFKNFFKLRQRRLVAPKYSLQLTP</sequence>
<gene>
    <name evidence="1" type="ORF">SORDD16_00063</name>
</gene>
<evidence type="ECO:0000313" key="2">
    <source>
        <dbReference type="Proteomes" id="UP000072653"/>
    </source>
</evidence>
<evidence type="ECO:0000313" key="1">
    <source>
        <dbReference type="EMBL" id="KXT88382.1"/>
    </source>
</evidence>
<comment type="caution">
    <text evidence="1">The sequence shown here is derived from an EMBL/GenBank/DDBJ whole genome shotgun (WGS) entry which is preliminary data.</text>
</comment>
<protein>
    <submittedName>
        <fullName evidence="1">Uncharacterized protein</fullName>
    </submittedName>
</protein>
<dbReference type="EMBL" id="LQOB01000010">
    <property type="protein sequence ID" value="KXT88382.1"/>
    <property type="molecule type" value="Genomic_DNA"/>
</dbReference>
<name>A0A139PGJ8_STROR</name>
<organism evidence="1 2">
    <name type="scientific">Streptococcus oralis</name>
    <dbReference type="NCBI Taxonomy" id="1303"/>
    <lineage>
        <taxon>Bacteria</taxon>
        <taxon>Bacillati</taxon>
        <taxon>Bacillota</taxon>
        <taxon>Bacilli</taxon>
        <taxon>Lactobacillales</taxon>
        <taxon>Streptococcaceae</taxon>
        <taxon>Streptococcus</taxon>
    </lineage>
</organism>
<dbReference type="Proteomes" id="UP000072653">
    <property type="component" value="Unassembled WGS sequence"/>
</dbReference>